<gene>
    <name evidence="2" type="ORF">SAMN05192570_1034</name>
</gene>
<evidence type="ECO:0000313" key="3">
    <source>
        <dbReference type="Proteomes" id="UP000198788"/>
    </source>
</evidence>
<dbReference type="OrthoDB" id="7193494at2"/>
<evidence type="ECO:0000313" key="2">
    <source>
        <dbReference type="EMBL" id="SFS37861.1"/>
    </source>
</evidence>
<protein>
    <submittedName>
        <fullName evidence="2">Uncharacterized protein</fullName>
    </submittedName>
</protein>
<name>A0A1I6PCF9_9CAUL</name>
<sequence>MKRSVGLVLCCLAMGVSLAPAVAVASAPRTPFTVAAVFPPWWTPDRIDRAADALGVVSGRGALANVVVIHGDVDLLQRARRSGALWLADPAFLAFCVSS</sequence>
<dbReference type="Proteomes" id="UP000198788">
    <property type="component" value="Unassembled WGS sequence"/>
</dbReference>
<organism evidence="2 3">
    <name type="scientific">Brevundimonas viscosa</name>
    <dbReference type="NCBI Taxonomy" id="871741"/>
    <lineage>
        <taxon>Bacteria</taxon>
        <taxon>Pseudomonadati</taxon>
        <taxon>Pseudomonadota</taxon>
        <taxon>Alphaproteobacteria</taxon>
        <taxon>Caulobacterales</taxon>
        <taxon>Caulobacteraceae</taxon>
        <taxon>Brevundimonas</taxon>
    </lineage>
</organism>
<feature type="signal peptide" evidence="1">
    <location>
        <begin position="1"/>
        <end position="21"/>
    </location>
</feature>
<dbReference type="STRING" id="871741.SAMN05192570_1034"/>
<dbReference type="EMBL" id="FOZV01000001">
    <property type="protein sequence ID" value="SFS37861.1"/>
    <property type="molecule type" value="Genomic_DNA"/>
</dbReference>
<keyword evidence="1" id="KW-0732">Signal</keyword>
<accession>A0A1I6PCF9</accession>
<proteinExistence type="predicted"/>
<reference evidence="3" key="1">
    <citation type="submission" date="2016-10" db="EMBL/GenBank/DDBJ databases">
        <authorList>
            <person name="Varghese N."/>
            <person name="Submissions S."/>
        </authorList>
    </citation>
    <scope>NUCLEOTIDE SEQUENCE [LARGE SCALE GENOMIC DNA]</scope>
    <source>
        <strain evidence="3">CGMCC 1.10683</strain>
    </source>
</reference>
<dbReference type="AlphaFoldDB" id="A0A1I6PCF9"/>
<feature type="chain" id="PRO_5011711236" evidence="1">
    <location>
        <begin position="22"/>
        <end position="99"/>
    </location>
</feature>
<keyword evidence="3" id="KW-1185">Reference proteome</keyword>
<evidence type="ECO:0000256" key="1">
    <source>
        <dbReference type="SAM" id="SignalP"/>
    </source>
</evidence>